<evidence type="ECO:0000313" key="7">
    <source>
        <dbReference type="Proteomes" id="UP000242642"/>
    </source>
</evidence>
<organism evidence="6 7">
    <name type="scientific">Thorsellia anophelis DSM 18579</name>
    <dbReference type="NCBI Taxonomy" id="1123402"/>
    <lineage>
        <taxon>Bacteria</taxon>
        <taxon>Pseudomonadati</taxon>
        <taxon>Pseudomonadota</taxon>
        <taxon>Gammaproteobacteria</taxon>
        <taxon>Enterobacterales</taxon>
        <taxon>Thorselliaceae</taxon>
        <taxon>Thorsellia</taxon>
    </lineage>
</organism>
<protein>
    <submittedName>
        <fullName evidence="6">Icc protein</fullName>
    </submittedName>
</protein>
<gene>
    <name evidence="6" type="ORF">SAMN02583745_02071</name>
</gene>
<dbReference type="InterPro" id="IPR050884">
    <property type="entry name" value="CNP_phosphodiesterase-III"/>
</dbReference>
<evidence type="ECO:0000256" key="4">
    <source>
        <dbReference type="ARBA" id="ARBA00025742"/>
    </source>
</evidence>
<keyword evidence="3" id="KW-0408">Iron</keyword>
<dbReference type="CDD" id="cd07402">
    <property type="entry name" value="MPP_GpdQ"/>
    <property type="match status" value="1"/>
</dbReference>
<dbReference type="InterPro" id="IPR029052">
    <property type="entry name" value="Metallo-depent_PP-like"/>
</dbReference>
<name>A0A1I0DPH8_9GAMM</name>
<dbReference type="Proteomes" id="UP000242642">
    <property type="component" value="Unassembled WGS sequence"/>
</dbReference>
<dbReference type="AlphaFoldDB" id="A0A1I0DPH8"/>
<dbReference type="NCBIfam" id="NF008359">
    <property type="entry name" value="PRK11148.1"/>
    <property type="match status" value="1"/>
</dbReference>
<dbReference type="EMBL" id="FOHV01000018">
    <property type="protein sequence ID" value="SET34453.1"/>
    <property type="molecule type" value="Genomic_DNA"/>
</dbReference>
<reference evidence="7" key="1">
    <citation type="submission" date="2016-10" db="EMBL/GenBank/DDBJ databases">
        <authorList>
            <person name="Varghese N."/>
            <person name="Submissions S."/>
        </authorList>
    </citation>
    <scope>NUCLEOTIDE SEQUENCE [LARGE SCALE GENOMIC DNA]</scope>
    <source>
        <strain evidence="7">DSM 18579</strain>
    </source>
</reference>
<accession>A0A1I0DPH8</accession>
<dbReference type="GO" id="GO:0046872">
    <property type="term" value="F:metal ion binding"/>
    <property type="evidence" value="ECO:0007669"/>
    <property type="project" value="UniProtKB-KW"/>
</dbReference>
<keyword evidence="2" id="KW-0378">Hydrolase</keyword>
<evidence type="ECO:0000256" key="1">
    <source>
        <dbReference type="ARBA" id="ARBA00022723"/>
    </source>
</evidence>
<dbReference type="SUPFAM" id="SSF56300">
    <property type="entry name" value="Metallo-dependent phosphatases"/>
    <property type="match status" value="1"/>
</dbReference>
<dbReference type="PANTHER" id="PTHR42988:SF2">
    <property type="entry name" value="CYCLIC NUCLEOTIDE PHOSPHODIESTERASE CBUA0032-RELATED"/>
    <property type="match status" value="1"/>
</dbReference>
<proteinExistence type="inferred from homology"/>
<dbReference type="GO" id="GO:0004112">
    <property type="term" value="F:cyclic-nucleotide phosphodiesterase activity"/>
    <property type="evidence" value="ECO:0007669"/>
    <property type="project" value="InterPro"/>
</dbReference>
<dbReference type="Pfam" id="PF00149">
    <property type="entry name" value="Metallophos"/>
    <property type="match status" value="1"/>
</dbReference>
<dbReference type="RefSeq" id="WP_177168645.1">
    <property type="nucleotide sequence ID" value="NZ_FOHV01000018.1"/>
</dbReference>
<dbReference type="PANTHER" id="PTHR42988">
    <property type="entry name" value="PHOSPHOHYDROLASE"/>
    <property type="match status" value="1"/>
</dbReference>
<evidence type="ECO:0000256" key="2">
    <source>
        <dbReference type="ARBA" id="ARBA00022801"/>
    </source>
</evidence>
<dbReference type="Gene3D" id="3.60.21.10">
    <property type="match status" value="1"/>
</dbReference>
<dbReference type="InterPro" id="IPR004843">
    <property type="entry name" value="Calcineurin-like_PHP"/>
</dbReference>
<keyword evidence="1" id="KW-0479">Metal-binding</keyword>
<comment type="similarity">
    <text evidence="4">Belongs to the cyclic nucleotide phosphodiesterase class-III family.</text>
</comment>
<keyword evidence="7" id="KW-1185">Reference proteome</keyword>
<evidence type="ECO:0000259" key="5">
    <source>
        <dbReference type="Pfam" id="PF00149"/>
    </source>
</evidence>
<evidence type="ECO:0000313" key="6">
    <source>
        <dbReference type="EMBL" id="SET34453.1"/>
    </source>
</evidence>
<dbReference type="STRING" id="1123402.SAMN02583745_02071"/>
<dbReference type="InterPro" id="IPR026575">
    <property type="entry name" value="GpdQ/CpdA-like"/>
</dbReference>
<sequence>MNTRLSLSTTNESIKLLQISDMHLFADKKEKLLGVPTYKSFQAVINTIKKNNTIFDLIVCSGDITQDQSIESYQHFINIMGTFNTPVVWLPGNHDNQNNMQGILNTSNLSEAKHILINDNWQCILLDSQLSGAPKGELSGPQLDFLEKSLSSEKNRNTLIFVHHNPKPCGSQWLDQHKLQNSDTLATKLKSYDKIKAIICGHIHQAIDDCWEDWSFYSTPSTSIQFLPKSKIFSLDTINPGWREFILKPDGNLETCVKRIENINYSVDVSAKGYE</sequence>
<evidence type="ECO:0000256" key="3">
    <source>
        <dbReference type="ARBA" id="ARBA00023004"/>
    </source>
</evidence>
<feature type="domain" description="Calcineurin-like phosphoesterase" evidence="5">
    <location>
        <begin position="15"/>
        <end position="205"/>
    </location>
</feature>